<reference evidence="2 3" key="1">
    <citation type="journal article" date="2011" name="Front. Microbiol.">
        <title>Genomic signatures of strain selection and enhancement in Bacillus atrophaeus var. globigii, a historical biowarfare simulant.</title>
        <authorList>
            <person name="Gibbons H.S."/>
            <person name="Broomall S.M."/>
            <person name="McNew L.A."/>
            <person name="Daligault H."/>
            <person name="Chapman C."/>
            <person name="Bruce D."/>
            <person name="Karavis M."/>
            <person name="Krepps M."/>
            <person name="McGregor P.A."/>
            <person name="Hong C."/>
            <person name="Park K.H."/>
            <person name="Akmal A."/>
            <person name="Feldman A."/>
            <person name="Lin J.S."/>
            <person name="Chang W.E."/>
            <person name="Higgs B.W."/>
            <person name="Demirev P."/>
            <person name="Lindquist J."/>
            <person name="Liem A."/>
            <person name="Fochler E."/>
            <person name="Read T.D."/>
            <person name="Tapia R."/>
            <person name="Johnson S."/>
            <person name="Bishop-Lilly K.A."/>
            <person name="Detter C."/>
            <person name="Han C."/>
            <person name="Sozhamannan S."/>
            <person name="Rosenzweig C.N."/>
            <person name="Skowronski E.W."/>
        </authorList>
    </citation>
    <scope>NUCLEOTIDE SEQUENCE [LARGE SCALE GENOMIC DNA]</scope>
    <source>
        <strain evidence="2 3">CC-PW-9</strain>
    </source>
</reference>
<dbReference type="EMBL" id="PIQH01000008">
    <property type="protein sequence ID" value="RUO79812.1"/>
    <property type="molecule type" value="Genomic_DNA"/>
</dbReference>
<sequence length="150" mass="16373">MKGFSLVEAIVVMVLTAIVLAATVPNWRGMGQRQQLLAYQRLLLQWLQQQQVAAMGSNVATASYAQKGQLVTAQQAVPDARLQPPSAIELSSTYSARLPLQFSREGFARAGHWEITAAGTELRVDIIISSLGRIRVCQRQGPTLQELAPC</sequence>
<keyword evidence="3" id="KW-1185">Reference proteome</keyword>
<keyword evidence="1" id="KW-0812">Transmembrane</keyword>
<keyword evidence="1" id="KW-0472">Membrane</keyword>
<name>A0A432ZPN2_9GAMM</name>
<evidence type="ECO:0000256" key="1">
    <source>
        <dbReference type="SAM" id="Phobius"/>
    </source>
</evidence>
<organism evidence="2 3">
    <name type="scientific">Idiomarina tyrosinivorans</name>
    <dbReference type="NCBI Taxonomy" id="1445662"/>
    <lineage>
        <taxon>Bacteria</taxon>
        <taxon>Pseudomonadati</taxon>
        <taxon>Pseudomonadota</taxon>
        <taxon>Gammaproteobacteria</taxon>
        <taxon>Alteromonadales</taxon>
        <taxon>Idiomarinaceae</taxon>
        <taxon>Idiomarina</taxon>
    </lineage>
</organism>
<keyword evidence="1" id="KW-1133">Transmembrane helix</keyword>
<evidence type="ECO:0008006" key="4">
    <source>
        <dbReference type="Google" id="ProtNLM"/>
    </source>
</evidence>
<feature type="transmembrane region" description="Helical" evidence="1">
    <location>
        <begin position="6"/>
        <end position="27"/>
    </location>
</feature>
<comment type="caution">
    <text evidence="2">The sequence shown here is derived from an EMBL/GenBank/DDBJ whole genome shotgun (WGS) entry which is preliminary data.</text>
</comment>
<dbReference type="AlphaFoldDB" id="A0A432ZPN2"/>
<protein>
    <recommendedName>
        <fullName evidence="4">Prepilin-type N-terminal cleavage/methylation domain-containing protein</fullName>
    </recommendedName>
</protein>
<proteinExistence type="predicted"/>
<dbReference type="InterPro" id="IPR012902">
    <property type="entry name" value="N_methyl_site"/>
</dbReference>
<dbReference type="InterPro" id="IPR045584">
    <property type="entry name" value="Pilin-like"/>
</dbReference>
<dbReference type="Gene3D" id="3.30.700.10">
    <property type="entry name" value="Glycoprotein, Type 4 Pilin"/>
    <property type="match status" value="1"/>
</dbReference>
<evidence type="ECO:0000313" key="2">
    <source>
        <dbReference type="EMBL" id="RUO79812.1"/>
    </source>
</evidence>
<dbReference type="SUPFAM" id="SSF54523">
    <property type="entry name" value="Pili subunits"/>
    <property type="match status" value="1"/>
</dbReference>
<dbReference type="Proteomes" id="UP000287996">
    <property type="component" value="Unassembled WGS sequence"/>
</dbReference>
<dbReference type="OrthoDB" id="6241267at2"/>
<dbReference type="RefSeq" id="WP_126842320.1">
    <property type="nucleotide sequence ID" value="NZ_PIQH01000008.1"/>
</dbReference>
<dbReference type="Pfam" id="PF07963">
    <property type="entry name" value="N_methyl"/>
    <property type="match status" value="1"/>
</dbReference>
<dbReference type="PROSITE" id="PS00409">
    <property type="entry name" value="PROKAR_NTER_METHYL"/>
    <property type="match status" value="1"/>
</dbReference>
<evidence type="ECO:0000313" key="3">
    <source>
        <dbReference type="Proteomes" id="UP000287996"/>
    </source>
</evidence>
<accession>A0A432ZPN2</accession>
<gene>
    <name evidence="2" type="ORF">CWI84_09290</name>
</gene>